<keyword evidence="8 11" id="KW-0505">Motor protein</keyword>
<dbReference type="RefSeq" id="XP_038044731.1">
    <property type="nucleotide sequence ID" value="XM_038188803.1"/>
</dbReference>
<dbReference type="GeneID" id="119719375"/>
<evidence type="ECO:0000256" key="8">
    <source>
        <dbReference type="ARBA" id="ARBA00023175"/>
    </source>
</evidence>
<dbReference type="GO" id="GO:0005524">
    <property type="term" value="F:ATP binding"/>
    <property type="evidence" value="ECO:0007669"/>
    <property type="project" value="UniProtKB-UniRule"/>
</dbReference>
<evidence type="ECO:0000256" key="9">
    <source>
        <dbReference type="ARBA" id="ARBA00054688"/>
    </source>
</evidence>
<dbReference type="InterPro" id="IPR027417">
    <property type="entry name" value="P-loop_NTPase"/>
</dbReference>
<evidence type="ECO:0000256" key="11">
    <source>
        <dbReference type="PROSITE-ProRule" id="PRU00283"/>
    </source>
</evidence>
<comment type="function">
    <text evidence="9">Microtubule-dependent motor protein required for mitochondrion morphology and transport of mitochondria in neuronal cells.</text>
</comment>
<evidence type="ECO:0000313" key="16">
    <source>
        <dbReference type="Proteomes" id="UP000887568"/>
    </source>
</evidence>
<dbReference type="PANTHER" id="PTHR47117">
    <property type="entry name" value="STAR-RELATED LIPID TRANSFER PROTEIN 9"/>
    <property type="match status" value="1"/>
</dbReference>
<dbReference type="InterPro" id="IPR000253">
    <property type="entry name" value="FHA_dom"/>
</dbReference>
<keyword evidence="2" id="KW-0813">Transport</keyword>
<feature type="coiled-coil region" evidence="12">
    <location>
        <begin position="895"/>
        <end position="922"/>
    </location>
</feature>
<evidence type="ECO:0000256" key="4">
    <source>
        <dbReference type="ARBA" id="ARBA00022840"/>
    </source>
</evidence>
<dbReference type="GO" id="GO:0031966">
    <property type="term" value="C:mitochondrial membrane"/>
    <property type="evidence" value="ECO:0007669"/>
    <property type="project" value="UniProtKB-SubCell"/>
</dbReference>
<keyword evidence="5 12" id="KW-0175">Coiled coil</keyword>
<evidence type="ECO:0000256" key="7">
    <source>
        <dbReference type="ARBA" id="ARBA00023136"/>
    </source>
</evidence>
<evidence type="ECO:0000256" key="2">
    <source>
        <dbReference type="ARBA" id="ARBA00022448"/>
    </source>
</evidence>
<dbReference type="Gene3D" id="3.40.850.10">
    <property type="entry name" value="Kinesin motor domain"/>
    <property type="match status" value="1"/>
</dbReference>
<dbReference type="GO" id="GO:0003777">
    <property type="term" value="F:microtubule motor activity"/>
    <property type="evidence" value="ECO:0007669"/>
    <property type="project" value="InterPro"/>
</dbReference>
<feature type="binding site" evidence="11">
    <location>
        <begin position="108"/>
        <end position="115"/>
    </location>
    <ligand>
        <name>ATP</name>
        <dbReference type="ChEBI" id="CHEBI:30616"/>
    </ligand>
</feature>
<evidence type="ECO:0000259" key="14">
    <source>
        <dbReference type="PROSITE" id="PS50067"/>
    </source>
</evidence>
<evidence type="ECO:0000256" key="10">
    <source>
        <dbReference type="ARBA" id="ARBA00079247"/>
    </source>
</evidence>
<dbReference type="Proteomes" id="UP000887568">
    <property type="component" value="Unplaced"/>
</dbReference>
<keyword evidence="3 11" id="KW-0547">Nucleotide-binding</keyword>
<keyword evidence="6" id="KW-0496">Mitochondrion</keyword>
<dbReference type="SUPFAM" id="SSF49879">
    <property type="entry name" value="SMAD/FHA domain"/>
    <property type="match status" value="1"/>
</dbReference>
<feature type="region of interest" description="Disordered" evidence="13">
    <location>
        <begin position="862"/>
        <end position="881"/>
    </location>
</feature>
<feature type="domain" description="Kinesin motor" evidence="14">
    <location>
        <begin position="4"/>
        <end position="363"/>
    </location>
</feature>
<dbReference type="FunFam" id="2.60.200.20:FF:000034">
    <property type="entry name" value="kinesin-like protein KIF28P"/>
    <property type="match status" value="1"/>
</dbReference>
<evidence type="ECO:0000256" key="6">
    <source>
        <dbReference type="ARBA" id="ARBA00023128"/>
    </source>
</evidence>
<protein>
    <recommendedName>
        <fullName evidence="10">Kinesin-like protein 6</fullName>
    </recommendedName>
</protein>
<evidence type="ECO:0000256" key="13">
    <source>
        <dbReference type="SAM" id="MobiDB-lite"/>
    </source>
</evidence>
<feature type="coiled-coil region" evidence="12">
    <location>
        <begin position="409"/>
        <end position="436"/>
    </location>
</feature>
<dbReference type="GO" id="GO:0008017">
    <property type="term" value="F:microtubule binding"/>
    <property type="evidence" value="ECO:0007669"/>
    <property type="project" value="InterPro"/>
</dbReference>
<keyword evidence="16" id="KW-1185">Reference proteome</keyword>
<dbReference type="InterPro" id="IPR001752">
    <property type="entry name" value="Kinesin_motor_dom"/>
</dbReference>
<dbReference type="CDD" id="cd22709">
    <property type="entry name" value="FHA_KIF28P"/>
    <property type="match status" value="1"/>
</dbReference>
<dbReference type="Pfam" id="PF00498">
    <property type="entry name" value="FHA"/>
    <property type="match status" value="1"/>
</dbReference>
<keyword evidence="7" id="KW-0472">Membrane</keyword>
<sequence>MAENVKVAVRVRPFNERELKMKATCIIKMHGKTTEISDPANKQGEPKKFTFDQSYWSHDGYKEGPDGYLEPASTKSPYADQRQVFKDLGISVLENAWKGYNCCMFAYGQTGSGKSYSVVGYGANRGIVPETCEKLFQGIDENVKTADKSREQEYQVFVSMLEIYNEQVRDLLNPSSFKVKGGLKVREHPQKGFYVESQSIFPVKSYDDINGRINEGTRNRTIASTNMNATSSRAHTIVSIKFVQKGKNDTGQNMTKTSIINLVDLAGSERVDSTGATGDRLKEGAAINQSLSSLGNVIKALADQGMGKKSARVPYRDSKLTMLLKNALGGNSKTIMIAALSPADINYDETLSTLRYADRAKAIRTIAVVNESPTEKLIRELKEENARLLLELQGKGGGGQAAVMQGVPEEEVEGLKKELELQMQRNQSEMDSMKQSWEQRLKEVQSVQEEKLAKEIKKREEMKVTPHFWNLNEDPALTGMIVHFTHSGVTRVGNQKAETTPEIMLTGLSVQKEHATITNTKGVCVLQPCPGAKVLLNGQDLIDKAELHHNDRIMFGSSHLYVFHHPQDLAKNQKAGKKEEKVTYDTAQEEIAANSGFDMKKGPDKSKDDLLLQEELVQLMPMVNEANAMSEELKKGVRFEIVLISPQARGKIHGRTQLAVLMRCNNNDNEFLWDRNKFLNRKYLMQEMYQNFVDGDTDWDREKDKDPFWEPPDSEVMIGCTHVYLQSLGYLIEVEEFLGITDYRGNEQGLLKVDIYPCNRDGSALAEDDFVDEPKELLGRQVAFKIVLTHARGLPLRFQKSRCKYRFYLDKNAEETAEIKGTCNPDYNYNKLVSVNVVTKQLLDYFNSGTLVIEVWGRQSDASHKPRVTRGRPKTGTEKGNNLDAEEKYRMAVELNTEKKRVARLESKLHKLRDLVLDAKARGEEFVAIKDMEAAVMGGSSSSFKAAARVVAITESSKANGNVTSTTCNVQ</sequence>
<accession>A0A913Z151</accession>
<dbReference type="SMART" id="SM00129">
    <property type="entry name" value="KISc"/>
    <property type="match status" value="1"/>
</dbReference>
<dbReference type="Gene3D" id="2.60.200.20">
    <property type="match status" value="1"/>
</dbReference>
<dbReference type="Pfam" id="PF00225">
    <property type="entry name" value="Kinesin"/>
    <property type="match status" value="1"/>
</dbReference>
<dbReference type="PROSITE" id="PS50067">
    <property type="entry name" value="KINESIN_MOTOR_2"/>
    <property type="match status" value="1"/>
</dbReference>
<proteinExistence type="inferred from homology"/>
<dbReference type="FunFam" id="3.40.850.10:FF:000063">
    <property type="entry name" value="Kinesin-like protein"/>
    <property type="match status" value="1"/>
</dbReference>
<dbReference type="AlphaFoldDB" id="A0A913Z151"/>
<dbReference type="SUPFAM" id="SSF52540">
    <property type="entry name" value="P-loop containing nucleoside triphosphate hydrolases"/>
    <property type="match status" value="1"/>
</dbReference>
<keyword evidence="4 11" id="KW-0067">ATP-binding</keyword>
<dbReference type="GO" id="GO:0007018">
    <property type="term" value="P:microtubule-based movement"/>
    <property type="evidence" value="ECO:0007669"/>
    <property type="project" value="InterPro"/>
</dbReference>
<dbReference type="InterPro" id="IPR022140">
    <property type="entry name" value="Kinesin-like_KIF1-typ"/>
</dbReference>
<reference evidence="15" key="1">
    <citation type="submission" date="2022-11" db="UniProtKB">
        <authorList>
            <consortium name="EnsemblMetazoa"/>
        </authorList>
    </citation>
    <scope>IDENTIFICATION</scope>
</reference>
<dbReference type="SUPFAM" id="SSF49562">
    <property type="entry name" value="C2 domain (Calcium/lipid-binding domain, CaLB)"/>
    <property type="match status" value="1"/>
</dbReference>
<dbReference type="EnsemblMetazoa" id="XM_038188803.1">
    <property type="protein sequence ID" value="XP_038044731.1"/>
    <property type="gene ID" value="LOC119719375"/>
</dbReference>
<evidence type="ECO:0000256" key="12">
    <source>
        <dbReference type="SAM" id="Coils"/>
    </source>
</evidence>
<evidence type="ECO:0000313" key="15">
    <source>
        <dbReference type="EnsemblMetazoa" id="XP_038044731.1"/>
    </source>
</evidence>
<organism evidence="15 16">
    <name type="scientific">Patiria miniata</name>
    <name type="common">Bat star</name>
    <name type="synonym">Asterina miniata</name>
    <dbReference type="NCBI Taxonomy" id="46514"/>
    <lineage>
        <taxon>Eukaryota</taxon>
        <taxon>Metazoa</taxon>
        <taxon>Echinodermata</taxon>
        <taxon>Eleutherozoa</taxon>
        <taxon>Asterozoa</taxon>
        <taxon>Asteroidea</taxon>
        <taxon>Valvatacea</taxon>
        <taxon>Valvatida</taxon>
        <taxon>Asterinidae</taxon>
        <taxon>Patiria</taxon>
    </lineage>
</organism>
<dbReference type="Pfam" id="PF12423">
    <property type="entry name" value="KIF1B"/>
    <property type="match status" value="1"/>
</dbReference>
<dbReference type="InterPro" id="IPR008984">
    <property type="entry name" value="SMAD_FHA_dom_sf"/>
</dbReference>
<dbReference type="OMA" id="SMMEIYC"/>
<comment type="subcellular location">
    <subcellularLocation>
        <location evidence="1">Mitochondrion membrane</location>
        <topology evidence="1">Peripheral membrane protein</topology>
    </subcellularLocation>
</comment>
<dbReference type="OrthoDB" id="3176171at2759"/>
<name>A0A913Z151_PATMI</name>
<evidence type="ECO:0000256" key="3">
    <source>
        <dbReference type="ARBA" id="ARBA00022741"/>
    </source>
</evidence>
<evidence type="ECO:0000256" key="5">
    <source>
        <dbReference type="ARBA" id="ARBA00023054"/>
    </source>
</evidence>
<dbReference type="InterPro" id="IPR036961">
    <property type="entry name" value="Kinesin_motor_dom_sf"/>
</dbReference>
<comment type="similarity">
    <text evidence="11">Belongs to the TRAFAC class myosin-kinesin ATPase superfamily. Kinesin family.</text>
</comment>
<dbReference type="PRINTS" id="PR00380">
    <property type="entry name" value="KINESINHEAVY"/>
</dbReference>
<dbReference type="InterPro" id="IPR035892">
    <property type="entry name" value="C2_domain_sf"/>
</dbReference>
<evidence type="ECO:0000256" key="1">
    <source>
        <dbReference type="ARBA" id="ARBA00004318"/>
    </source>
</evidence>